<proteinExistence type="inferred from homology"/>
<dbReference type="SUPFAM" id="SSF56112">
    <property type="entry name" value="Protein kinase-like (PK-like)"/>
    <property type="match status" value="1"/>
</dbReference>
<dbReference type="GO" id="GO:0005737">
    <property type="term" value="C:cytoplasm"/>
    <property type="evidence" value="ECO:0007669"/>
    <property type="project" value="UniProtKB-SubCell"/>
</dbReference>
<evidence type="ECO:0000256" key="1">
    <source>
        <dbReference type="ARBA" id="ARBA00004496"/>
    </source>
</evidence>
<comment type="caution">
    <text evidence="11">The sequence shown here is derived from an EMBL/GenBank/DDBJ whole genome shotgun (WGS) entry which is preliminary data.</text>
</comment>
<evidence type="ECO:0000256" key="2">
    <source>
        <dbReference type="ARBA" id="ARBA00006219"/>
    </source>
</evidence>
<dbReference type="Pfam" id="PF01636">
    <property type="entry name" value="APH"/>
    <property type="match status" value="1"/>
</dbReference>
<dbReference type="EMBL" id="JAINUG010000001">
    <property type="protein sequence ID" value="KAJ8418871.1"/>
    <property type="molecule type" value="Genomic_DNA"/>
</dbReference>
<sequence length="357" mass="40088">MYTGENVKPNLSQPQVSELMGRLYGLGPSKICPLPSYDDQNFHVVVSDGGEYVLKVMNSVDSQNLALLELQTHAMSFLHERGLPAQTALPTLTGHMMSLQDIECGSGSQKYLVRLLTYLPGNTISKIPCSPQILYQVGRTAATMDTVLSKMEHPNLSALKRENFIWNLSNIPLLEPYLPLMDGDPSQQVVKEVIELYKKQVLPNLSSCRKCINHGDFNDLNILVEPDSLAGYRISGILDFADMSSGYYVFELAIAIMYLMIESPTPLEVGGPLLAGWESVIPLNEAERDVLYLLVLGRFCQSLVMARHCVTLHPENKEYLMITARTGIRHLSHLWELGKEAVDRKWFQAAREYTDRK</sequence>
<dbReference type="AlphaFoldDB" id="A0AAD7X2M7"/>
<dbReference type="InterPro" id="IPR002575">
    <property type="entry name" value="Aminoglycoside_PTrfase"/>
</dbReference>
<reference evidence="11" key="1">
    <citation type="journal article" date="2023" name="Science">
        <title>Genome structures resolve the early diversification of teleost fishes.</title>
        <authorList>
            <person name="Parey E."/>
            <person name="Louis A."/>
            <person name="Montfort J."/>
            <person name="Bouchez O."/>
            <person name="Roques C."/>
            <person name="Iampietro C."/>
            <person name="Lluch J."/>
            <person name="Castinel A."/>
            <person name="Donnadieu C."/>
            <person name="Desvignes T."/>
            <person name="Floi Bucao C."/>
            <person name="Jouanno E."/>
            <person name="Wen M."/>
            <person name="Mejri S."/>
            <person name="Dirks R."/>
            <person name="Jansen H."/>
            <person name="Henkel C."/>
            <person name="Chen W.J."/>
            <person name="Zahm M."/>
            <person name="Cabau C."/>
            <person name="Klopp C."/>
            <person name="Thompson A.W."/>
            <person name="Robinson-Rechavi M."/>
            <person name="Braasch I."/>
            <person name="Lecointre G."/>
            <person name="Bobe J."/>
            <person name="Postlethwait J.H."/>
            <person name="Berthelot C."/>
            <person name="Roest Crollius H."/>
            <person name="Guiguen Y."/>
        </authorList>
    </citation>
    <scope>NUCLEOTIDE SEQUENCE</scope>
    <source>
        <strain evidence="11">NC1722</strain>
    </source>
</reference>
<evidence type="ECO:0000313" key="11">
    <source>
        <dbReference type="EMBL" id="KAJ8418871.1"/>
    </source>
</evidence>
<evidence type="ECO:0000256" key="8">
    <source>
        <dbReference type="ARBA" id="ARBA00038873"/>
    </source>
</evidence>
<gene>
    <name evidence="11" type="ORF">AAFF_G00003700</name>
</gene>
<keyword evidence="3" id="KW-0963">Cytoplasm</keyword>
<evidence type="ECO:0000256" key="3">
    <source>
        <dbReference type="ARBA" id="ARBA00022490"/>
    </source>
</evidence>
<accession>A0AAD7X2M7</accession>
<evidence type="ECO:0000259" key="10">
    <source>
        <dbReference type="Pfam" id="PF01636"/>
    </source>
</evidence>
<evidence type="ECO:0000256" key="4">
    <source>
        <dbReference type="ARBA" id="ARBA00022679"/>
    </source>
</evidence>
<evidence type="ECO:0000256" key="7">
    <source>
        <dbReference type="ARBA" id="ARBA00037368"/>
    </source>
</evidence>
<evidence type="ECO:0000256" key="9">
    <source>
        <dbReference type="ARBA" id="ARBA00040505"/>
    </source>
</evidence>
<keyword evidence="5" id="KW-0418">Kinase</keyword>
<keyword evidence="4" id="KW-0808">Transferase</keyword>
<comment type="subcellular location">
    <subcellularLocation>
        <location evidence="1">Cytoplasm</location>
    </subcellularLocation>
</comment>
<evidence type="ECO:0000313" key="12">
    <source>
        <dbReference type="Proteomes" id="UP001221898"/>
    </source>
</evidence>
<comment type="similarity">
    <text evidence="2">Belongs to the aminoglycoside phosphotransferase family.</text>
</comment>
<feature type="domain" description="Aminoglycoside phosphotransferase" evidence="10">
    <location>
        <begin position="31"/>
        <end position="265"/>
    </location>
</feature>
<comment type="function">
    <text evidence="7">Catalyzes the GTP-dependent phosphorylation of 5-hydroxy-L-lysine.</text>
</comment>
<protein>
    <recommendedName>
        <fullName evidence="9">Hydroxylysine kinase</fullName>
        <ecNumber evidence="8">2.7.1.81</ecNumber>
    </recommendedName>
</protein>
<dbReference type="InterPro" id="IPR050249">
    <property type="entry name" value="Pseudomonas-type_ThrB"/>
</dbReference>
<evidence type="ECO:0000256" key="6">
    <source>
        <dbReference type="ARBA" id="ARBA00036820"/>
    </source>
</evidence>
<dbReference type="FunFam" id="3.90.1200.10:FF:000007">
    <property type="entry name" value="hydroxylysine kinase isoform X1"/>
    <property type="match status" value="1"/>
</dbReference>
<evidence type="ECO:0000256" key="5">
    <source>
        <dbReference type="ARBA" id="ARBA00022777"/>
    </source>
</evidence>
<keyword evidence="12" id="KW-1185">Reference proteome</keyword>
<dbReference type="PANTHER" id="PTHR21064">
    <property type="entry name" value="AMINOGLYCOSIDE PHOSPHOTRANSFERASE DOMAIN-CONTAINING PROTEIN-RELATED"/>
    <property type="match status" value="1"/>
</dbReference>
<organism evidence="11 12">
    <name type="scientific">Aldrovandia affinis</name>
    <dbReference type="NCBI Taxonomy" id="143900"/>
    <lineage>
        <taxon>Eukaryota</taxon>
        <taxon>Metazoa</taxon>
        <taxon>Chordata</taxon>
        <taxon>Craniata</taxon>
        <taxon>Vertebrata</taxon>
        <taxon>Euteleostomi</taxon>
        <taxon>Actinopterygii</taxon>
        <taxon>Neopterygii</taxon>
        <taxon>Teleostei</taxon>
        <taxon>Notacanthiformes</taxon>
        <taxon>Halosauridae</taxon>
        <taxon>Aldrovandia</taxon>
    </lineage>
</organism>
<dbReference type="Gene3D" id="3.30.200.20">
    <property type="entry name" value="Phosphorylase Kinase, domain 1"/>
    <property type="match status" value="1"/>
</dbReference>
<dbReference type="Gene3D" id="3.90.1200.10">
    <property type="match status" value="1"/>
</dbReference>
<dbReference type="PANTHER" id="PTHR21064:SF1">
    <property type="entry name" value="HYDROXYLYSINE KINASE"/>
    <property type="match status" value="1"/>
</dbReference>
<name>A0AAD7X2M7_9TELE</name>
<dbReference type="EC" id="2.7.1.81" evidence="8"/>
<comment type="catalytic activity">
    <reaction evidence="6">
        <text>(5R)-5-hydroxy-L-lysine + GTP = (5R)-5-phosphooxy-L-lysine + GDP + H(+)</text>
        <dbReference type="Rhea" id="RHEA:19049"/>
        <dbReference type="ChEBI" id="CHEBI:15378"/>
        <dbReference type="ChEBI" id="CHEBI:37565"/>
        <dbReference type="ChEBI" id="CHEBI:57882"/>
        <dbReference type="ChEBI" id="CHEBI:58189"/>
        <dbReference type="ChEBI" id="CHEBI:58357"/>
        <dbReference type="EC" id="2.7.1.81"/>
    </reaction>
</comment>
<dbReference type="GO" id="GO:0047992">
    <property type="term" value="F:hydroxylysine kinase activity"/>
    <property type="evidence" value="ECO:0007669"/>
    <property type="project" value="UniProtKB-EC"/>
</dbReference>
<dbReference type="Proteomes" id="UP001221898">
    <property type="component" value="Unassembled WGS sequence"/>
</dbReference>
<dbReference type="InterPro" id="IPR011009">
    <property type="entry name" value="Kinase-like_dom_sf"/>
</dbReference>